<dbReference type="AlphaFoldDB" id="A0A917LY43"/>
<sequence length="219" mass="24327">MNKKQLIARWEPAQIAAVNKALAAVTGKQNLHKKDRSFPLSPYGQTADGLEDFRGVVLTESMQYLTVQNLDLSYAVFEPGGGLIYSTFTNCHFDGVKLDGRFITKIFKHCSFHKAILKNAAFGEQFEDCDFTGSNLSHTKGRDVSFLRCRFSDASFRGAHLMYCKFEGCLFAGAKMDNGSLAGSRFLGESQHLPDWGTMITEHVKVNGEALVLDPSREI</sequence>
<dbReference type="EMBL" id="BMHY01000003">
    <property type="protein sequence ID" value="GGG64697.1"/>
    <property type="molecule type" value="Genomic_DNA"/>
</dbReference>
<proteinExistence type="predicted"/>
<protein>
    <recommendedName>
        <fullName evidence="3">Pentapeptide repeat-containing protein</fullName>
    </recommendedName>
</protein>
<dbReference type="InterPro" id="IPR001646">
    <property type="entry name" value="5peptide_repeat"/>
</dbReference>
<evidence type="ECO:0008006" key="3">
    <source>
        <dbReference type="Google" id="ProtNLM"/>
    </source>
</evidence>
<reference evidence="1 2" key="1">
    <citation type="journal article" date="2014" name="Int. J. Syst. Evol. Microbiol.">
        <title>Complete genome sequence of Corynebacterium casei LMG S-19264T (=DSM 44701T), isolated from a smear-ripened cheese.</title>
        <authorList>
            <consortium name="US DOE Joint Genome Institute (JGI-PGF)"/>
            <person name="Walter F."/>
            <person name="Albersmeier A."/>
            <person name="Kalinowski J."/>
            <person name="Ruckert C."/>
        </authorList>
    </citation>
    <scope>NUCLEOTIDE SEQUENCE [LARGE SCALE GENOMIC DNA]</scope>
    <source>
        <strain evidence="1 2">CGMCC 1.15286</strain>
    </source>
</reference>
<keyword evidence="2" id="KW-1185">Reference proteome</keyword>
<dbReference type="SUPFAM" id="SSF141571">
    <property type="entry name" value="Pentapeptide repeat-like"/>
    <property type="match status" value="1"/>
</dbReference>
<gene>
    <name evidence="1" type="ORF">GCM10010918_18530</name>
</gene>
<accession>A0A917LY43</accession>
<dbReference type="RefSeq" id="WP_188888669.1">
    <property type="nucleotide sequence ID" value="NZ_BMHY01000003.1"/>
</dbReference>
<organism evidence="1 2">
    <name type="scientific">Paenibacillus radicis</name>
    <name type="common">ex Gao et al. 2016</name>
    <dbReference type="NCBI Taxonomy" id="1737354"/>
    <lineage>
        <taxon>Bacteria</taxon>
        <taxon>Bacillati</taxon>
        <taxon>Bacillota</taxon>
        <taxon>Bacilli</taxon>
        <taxon>Bacillales</taxon>
        <taxon>Paenibacillaceae</taxon>
        <taxon>Paenibacillus</taxon>
    </lineage>
</organism>
<evidence type="ECO:0000313" key="1">
    <source>
        <dbReference type="EMBL" id="GGG64697.1"/>
    </source>
</evidence>
<dbReference type="Pfam" id="PF00805">
    <property type="entry name" value="Pentapeptide"/>
    <property type="match status" value="1"/>
</dbReference>
<evidence type="ECO:0000313" key="2">
    <source>
        <dbReference type="Proteomes" id="UP000600247"/>
    </source>
</evidence>
<comment type="caution">
    <text evidence="1">The sequence shown here is derived from an EMBL/GenBank/DDBJ whole genome shotgun (WGS) entry which is preliminary data.</text>
</comment>
<name>A0A917LY43_9BACL</name>
<dbReference type="Gene3D" id="2.160.20.80">
    <property type="entry name" value="E3 ubiquitin-protein ligase SopA"/>
    <property type="match status" value="1"/>
</dbReference>
<dbReference type="Proteomes" id="UP000600247">
    <property type="component" value="Unassembled WGS sequence"/>
</dbReference>